<dbReference type="InterPro" id="IPR050879">
    <property type="entry name" value="Acyltransferase_3"/>
</dbReference>
<keyword evidence="1" id="KW-1133">Transmembrane helix</keyword>
<evidence type="ECO:0000259" key="3">
    <source>
        <dbReference type="Pfam" id="PF19040"/>
    </source>
</evidence>
<feature type="transmembrane region" description="Helical" evidence="1">
    <location>
        <begin position="187"/>
        <end position="205"/>
    </location>
</feature>
<feature type="transmembrane region" description="Helical" evidence="1">
    <location>
        <begin position="163"/>
        <end position="180"/>
    </location>
</feature>
<name>A0AAX2UYA1_AERVE</name>
<reference evidence="4" key="2">
    <citation type="journal article" date="2019" name="PLoS ONE">
        <title>Identification and characterization of putative Aeromonas spp. T3SS effectors.</title>
        <authorList>
            <person name="Rangel L.T."/>
            <person name="Marden J."/>
            <person name="Colston S."/>
            <person name="Setubal J.C."/>
            <person name="Graf J."/>
            <person name="Gogarten J.P."/>
        </authorList>
    </citation>
    <scope>NUCLEOTIDE SEQUENCE</scope>
    <source>
        <strain evidence="4">BAQ071013-135</strain>
    </source>
</reference>
<protein>
    <submittedName>
        <fullName evidence="4">Acyltransferase</fullName>
    </submittedName>
</protein>
<proteinExistence type="predicted"/>
<feature type="transmembrane region" description="Helical" evidence="1">
    <location>
        <begin position="211"/>
        <end position="229"/>
    </location>
</feature>
<evidence type="ECO:0000256" key="1">
    <source>
        <dbReference type="SAM" id="Phobius"/>
    </source>
</evidence>
<dbReference type="Pfam" id="PF01757">
    <property type="entry name" value="Acyl_transf_3"/>
    <property type="match status" value="1"/>
</dbReference>
<dbReference type="GO" id="GO:0016747">
    <property type="term" value="F:acyltransferase activity, transferring groups other than amino-acyl groups"/>
    <property type="evidence" value="ECO:0007669"/>
    <property type="project" value="InterPro"/>
</dbReference>
<dbReference type="PANTHER" id="PTHR23028:SF53">
    <property type="entry name" value="ACYL_TRANSF_3 DOMAIN-CONTAINING PROTEIN"/>
    <property type="match status" value="1"/>
</dbReference>
<dbReference type="InterPro" id="IPR002656">
    <property type="entry name" value="Acyl_transf_3_dom"/>
</dbReference>
<keyword evidence="4" id="KW-0012">Acyltransferase</keyword>
<dbReference type="InterPro" id="IPR043968">
    <property type="entry name" value="SGNH"/>
</dbReference>
<feature type="transmembrane region" description="Helical" evidence="1">
    <location>
        <begin position="241"/>
        <end position="260"/>
    </location>
</feature>
<feature type="domain" description="SGNH" evidence="3">
    <location>
        <begin position="438"/>
        <end position="649"/>
    </location>
</feature>
<feature type="transmembrane region" description="Helical" evidence="1">
    <location>
        <begin position="30"/>
        <end position="47"/>
    </location>
</feature>
<comment type="caution">
    <text evidence="4">The sequence shown here is derived from an EMBL/GenBank/DDBJ whole genome shotgun (WGS) entry which is preliminary data.</text>
</comment>
<feature type="transmembrane region" description="Helical" evidence="1">
    <location>
        <begin position="266"/>
        <end position="284"/>
    </location>
</feature>
<dbReference type="Proteomes" id="UP000796104">
    <property type="component" value="Unassembled WGS sequence"/>
</dbReference>
<dbReference type="Pfam" id="PF19040">
    <property type="entry name" value="SGNH"/>
    <property type="match status" value="1"/>
</dbReference>
<accession>A0AAX2UYA1</accession>
<dbReference type="AlphaFoldDB" id="A0AAX2UYA1"/>
<keyword evidence="4" id="KW-0808">Transferase</keyword>
<evidence type="ECO:0000313" key="4">
    <source>
        <dbReference type="EMBL" id="TND57399.1"/>
    </source>
</evidence>
<feature type="transmembrane region" description="Helical" evidence="1">
    <location>
        <begin position="94"/>
        <end position="113"/>
    </location>
</feature>
<reference evidence="4" key="1">
    <citation type="submission" date="2017-10" db="EMBL/GenBank/DDBJ databases">
        <authorList>
            <person name="Colston S.M."/>
            <person name="Graf J."/>
        </authorList>
    </citation>
    <scope>NUCLEOTIDE SEQUENCE</scope>
    <source>
        <strain evidence="4">BAQ071013-135</strain>
    </source>
</reference>
<gene>
    <name evidence="4" type="ORF">CF123_01005</name>
</gene>
<keyword evidence="1" id="KW-0812">Transmembrane</keyword>
<keyword evidence="1" id="KW-0472">Membrane</keyword>
<feature type="domain" description="Acyltransferase 3" evidence="2">
    <location>
        <begin position="27"/>
        <end position="338"/>
    </location>
</feature>
<feature type="transmembrane region" description="Helical" evidence="1">
    <location>
        <begin position="368"/>
        <end position="388"/>
    </location>
</feature>
<evidence type="ECO:0000313" key="5">
    <source>
        <dbReference type="Proteomes" id="UP000796104"/>
    </source>
</evidence>
<dbReference type="GO" id="GO:0016020">
    <property type="term" value="C:membrane"/>
    <property type="evidence" value="ECO:0007669"/>
    <property type="project" value="TreeGrafter"/>
</dbReference>
<feature type="transmembrane region" description="Helical" evidence="1">
    <location>
        <begin position="305"/>
        <end position="322"/>
    </location>
</feature>
<dbReference type="EMBL" id="PDXJ01000001">
    <property type="protein sequence ID" value="TND57399.1"/>
    <property type="molecule type" value="Genomic_DNA"/>
</dbReference>
<dbReference type="PANTHER" id="PTHR23028">
    <property type="entry name" value="ACETYLTRANSFERASE"/>
    <property type="match status" value="1"/>
</dbReference>
<organism evidence="4 5">
    <name type="scientific">Aeromonas veronii</name>
    <dbReference type="NCBI Taxonomy" id="654"/>
    <lineage>
        <taxon>Bacteria</taxon>
        <taxon>Pseudomonadati</taxon>
        <taxon>Pseudomonadota</taxon>
        <taxon>Gammaproteobacteria</taxon>
        <taxon>Aeromonadales</taxon>
        <taxon>Aeromonadaceae</taxon>
        <taxon>Aeromonas</taxon>
    </lineage>
</organism>
<feature type="transmembrane region" description="Helical" evidence="1">
    <location>
        <begin position="328"/>
        <end position="348"/>
    </location>
</feature>
<dbReference type="GO" id="GO:0009103">
    <property type="term" value="P:lipopolysaccharide biosynthetic process"/>
    <property type="evidence" value="ECO:0007669"/>
    <property type="project" value="TreeGrafter"/>
</dbReference>
<feature type="transmembrane region" description="Helical" evidence="1">
    <location>
        <begin position="53"/>
        <end position="74"/>
    </location>
</feature>
<evidence type="ECO:0000259" key="2">
    <source>
        <dbReference type="Pfam" id="PF01757"/>
    </source>
</evidence>
<sequence>MYYFRNVKVYGNQPTNQPLIRSKSFRHDINGLRAWAVVAVVLYHFGVPGFTGGFVGVDVFFVISGFLMTGIIIAGLERGKFSLWGFYLARARRIIPALLALCASLLILGWFWLPSVDYKMLAAHVGTAVAFVSNLKFWREAGYFDAASHEKWLLHTWSLSVEWQFYILLPLGCLLLWHFFGKRGVKWALVAVGMLSLALSIYVSVRWPGAAFYLLPTRAWEMLAGGLVWWATRTQIMPRQWAALTEGLGFALIIWAISTFDPAMQWPGYLALVPVVGAMLVLAANRQHSWFTANLFARHLGASSYSIYLWHWPLVVLLTYAGEQGNPLWIILGVSGSLMLGEVSYLFVENPTRRSLATFTKLKESLAVLSPVIMLVFLSCVIFILGGANLPIRSGAVSDSSKYIDKYSRDAYLTNTIKNEYKLECDYFNGEAYIAKNEEIPDTCAIKNQEDGIFLWGDSHAQALSYGLRKHLLPNYDFYQIASSGCQPHLGSDSVTTGQFKLACDRSNNAAIRAIEKLQPRLVIMAQQHDHDKNHYEEIVKRLTELGVKHIVIVGPVPQWQPSLPRTIGLRHFDKAETSFADSAFDRKLLEIDNSMKVNFSERTDVSYISILDKLCHRGKCLAKVDDNNSPLVWDYGHLSLTGSDFIVQHVFLKNDLLRSYLR</sequence>